<proteinExistence type="predicted"/>
<dbReference type="OrthoDB" id="1905162at2759"/>
<evidence type="ECO:0000256" key="1">
    <source>
        <dbReference type="SAM" id="MobiDB-lite"/>
    </source>
</evidence>
<protein>
    <submittedName>
        <fullName evidence="2">Uncharacterized protein</fullName>
    </submittedName>
</protein>
<gene>
    <name evidence="2" type="ORF">HPP92_027910</name>
</gene>
<keyword evidence="3" id="KW-1185">Reference proteome</keyword>
<dbReference type="EMBL" id="JADCNL010000338">
    <property type="protein sequence ID" value="KAG0448311.1"/>
    <property type="molecule type" value="Genomic_DNA"/>
</dbReference>
<reference evidence="2 3" key="1">
    <citation type="journal article" date="2020" name="Nat. Food">
        <title>A phased Vanilla planifolia genome enables genetic improvement of flavour and production.</title>
        <authorList>
            <person name="Hasing T."/>
            <person name="Tang H."/>
            <person name="Brym M."/>
            <person name="Khazi F."/>
            <person name="Huang T."/>
            <person name="Chambers A.H."/>
        </authorList>
    </citation>
    <scope>NUCLEOTIDE SEQUENCE [LARGE SCALE GENOMIC DNA]</scope>
    <source>
        <tissue evidence="2">Leaf</tissue>
    </source>
</reference>
<organism evidence="2 3">
    <name type="scientific">Vanilla planifolia</name>
    <name type="common">Vanilla</name>
    <dbReference type="NCBI Taxonomy" id="51239"/>
    <lineage>
        <taxon>Eukaryota</taxon>
        <taxon>Viridiplantae</taxon>
        <taxon>Streptophyta</taxon>
        <taxon>Embryophyta</taxon>
        <taxon>Tracheophyta</taxon>
        <taxon>Spermatophyta</taxon>
        <taxon>Magnoliopsida</taxon>
        <taxon>Liliopsida</taxon>
        <taxon>Asparagales</taxon>
        <taxon>Orchidaceae</taxon>
        <taxon>Vanilloideae</taxon>
        <taxon>Vanilleae</taxon>
        <taxon>Vanilla</taxon>
    </lineage>
</organism>
<evidence type="ECO:0000313" key="3">
    <source>
        <dbReference type="Proteomes" id="UP000636800"/>
    </source>
</evidence>
<sequence length="145" mass="15044">MLSLGPPDPAKTSAAMPNPAVKGMSAAGILQHPAQFAMMSSQAGSAAAFPYVQAMQSVPLKPSTTAEQKPAAGGSGSRAGRLPRRTVLPRAFKFSSGKMTSSGGNLYFFWRMYCWGSDGKSQLCVVLEKAEVGSPESVGDEANAS</sequence>
<comment type="caution">
    <text evidence="2">The sequence shown here is derived from an EMBL/GenBank/DDBJ whole genome shotgun (WGS) entry which is preliminary data.</text>
</comment>
<dbReference type="Proteomes" id="UP000636800">
    <property type="component" value="Unassembled WGS sequence"/>
</dbReference>
<dbReference type="AlphaFoldDB" id="A0A835P7I1"/>
<accession>A0A835P7I1</accession>
<name>A0A835P7I1_VANPL</name>
<evidence type="ECO:0000313" key="2">
    <source>
        <dbReference type="EMBL" id="KAG0448311.1"/>
    </source>
</evidence>
<feature type="region of interest" description="Disordered" evidence="1">
    <location>
        <begin position="61"/>
        <end position="82"/>
    </location>
</feature>